<dbReference type="SUPFAM" id="SSF118116">
    <property type="entry name" value="DNA mismatch repair protein MutL"/>
    <property type="match status" value="1"/>
</dbReference>
<organism evidence="8 10">
    <name type="scientific">Anaerobutyricum hallii</name>
    <dbReference type="NCBI Taxonomy" id="39488"/>
    <lineage>
        <taxon>Bacteria</taxon>
        <taxon>Bacillati</taxon>
        <taxon>Bacillota</taxon>
        <taxon>Clostridia</taxon>
        <taxon>Lachnospirales</taxon>
        <taxon>Lachnospiraceae</taxon>
        <taxon>Anaerobutyricum</taxon>
    </lineage>
</organism>
<dbReference type="InterPro" id="IPR002099">
    <property type="entry name" value="MutL/Mlh/PMS"/>
</dbReference>
<dbReference type="GO" id="GO:0032300">
    <property type="term" value="C:mismatch repair complex"/>
    <property type="evidence" value="ECO:0007669"/>
    <property type="project" value="InterPro"/>
</dbReference>
<evidence type="ECO:0000259" key="7">
    <source>
        <dbReference type="SMART" id="SM01340"/>
    </source>
</evidence>
<evidence type="ECO:0000259" key="6">
    <source>
        <dbReference type="SMART" id="SM00853"/>
    </source>
</evidence>
<dbReference type="CDD" id="cd00782">
    <property type="entry name" value="MutL_Trans"/>
    <property type="match status" value="1"/>
</dbReference>
<dbReference type="Pfam" id="PF01119">
    <property type="entry name" value="DNA_mis_repair"/>
    <property type="match status" value="1"/>
</dbReference>
<keyword evidence="2 4" id="KW-0227">DNA damage</keyword>
<comment type="function">
    <text evidence="4">This protein is involved in the repair of mismatches in DNA. It is required for dam-dependent methyl-directed DNA mismatch repair. May act as a 'molecular matchmaker', a protein that promotes the formation of a stable complex between two or more DNA-binding proteins in an ATP-dependent manner without itself being part of a final effector complex.</text>
</comment>
<feature type="compositionally biased region" description="Low complexity" evidence="5">
    <location>
        <begin position="412"/>
        <end position="424"/>
    </location>
</feature>
<dbReference type="GO" id="GO:0016887">
    <property type="term" value="F:ATP hydrolysis activity"/>
    <property type="evidence" value="ECO:0007669"/>
    <property type="project" value="InterPro"/>
</dbReference>
<dbReference type="OrthoDB" id="9763467at2"/>
<feature type="domain" description="DNA mismatch repair protein S5" evidence="7">
    <location>
        <begin position="209"/>
        <end position="327"/>
    </location>
</feature>
<evidence type="ECO:0000313" key="9">
    <source>
        <dbReference type="EMBL" id="RHK40204.1"/>
    </source>
</evidence>
<reference evidence="8 10" key="1">
    <citation type="submission" date="2015-09" db="EMBL/GenBank/DDBJ databases">
        <authorList>
            <consortium name="Pathogen Informatics"/>
        </authorList>
    </citation>
    <scope>NUCLEOTIDE SEQUENCE [LARGE SCALE GENOMIC DNA]</scope>
    <source>
        <strain evidence="8 10">2789STDY5834966</strain>
    </source>
</reference>
<dbReference type="InterPro" id="IPR020568">
    <property type="entry name" value="Ribosomal_Su5_D2-typ_SF"/>
</dbReference>
<name>A0A173ST05_9FIRM</name>
<dbReference type="InterPro" id="IPR038973">
    <property type="entry name" value="MutL/Mlh/Pms-like"/>
</dbReference>
<dbReference type="InterPro" id="IPR042121">
    <property type="entry name" value="MutL_C_regsub"/>
</dbReference>
<dbReference type="FunFam" id="3.30.565.10:FF:000003">
    <property type="entry name" value="DNA mismatch repair endonuclease MutL"/>
    <property type="match status" value="1"/>
</dbReference>
<dbReference type="EMBL" id="QRNJ01000014">
    <property type="protein sequence ID" value="RHK40204.1"/>
    <property type="molecule type" value="Genomic_DNA"/>
</dbReference>
<dbReference type="PANTHER" id="PTHR10073">
    <property type="entry name" value="DNA MISMATCH REPAIR PROTEIN MLH, PMS, MUTL"/>
    <property type="match status" value="1"/>
</dbReference>
<dbReference type="SUPFAM" id="SSF55874">
    <property type="entry name" value="ATPase domain of HSP90 chaperone/DNA topoisomerase II/histidine kinase"/>
    <property type="match status" value="1"/>
</dbReference>
<dbReference type="InterPro" id="IPR037198">
    <property type="entry name" value="MutL_C_sf"/>
</dbReference>
<proteinExistence type="inferred from homology"/>
<dbReference type="InterPro" id="IPR014762">
    <property type="entry name" value="DNA_mismatch_repair_CS"/>
</dbReference>
<reference evidence="9 11" key="2">
    <citation type="submission" date="2018-08" db="EMBL/GenBank/DDBJ databases">
        <title>A genome reference for cultivated species of the human gut microbiota.</title>
        <authorList>
            <person name="Zou Y."/>
            <person name="Xue W."/>
            <person name="Luo G."/>
        </authorList>
    </citation>
    <scope>NUCLEOTIDE SEQUENCE [LARGE SCALE GENOMIC DNA]</scope>
    <source>
        <strain evidence="9 11">AF45-14BH</strain>
    </source>
</reference>
<evidence type="ECO:0000256" key="1">
    <source>
        <dbReference type="ARBA" id="ARBA00006082"/>
    </source>
</evidence>
<dbReference type="HAMAP" id="MF_00149">
    <property type="entry name" value="DNA_mis_repair"/>
    <property type="match status" value="1"/>
</dbReference>
<dbReference type="GeneID" id="75047886"/>
<evidence type="ECO:0000256" key="3">
    <source>
        <dbReference type="ARBA" id="ARBA00023204"/>
    </source>
</evidence>
<evidence type="ECO:0000256" key="4">
    <source>
        <dbReference type="HAMAP-Rule" id="MF_00149"/>
    </source>
</evidence>
<evidence type="ECO:0000256" key="2">
    <source>
        <dbReference type="ARBA" id="ARBA00022763"/>
    </source>
</evidence>
<dbReference type="Gene3D" id="3.30.1370.100">
    <property type="entry name" value="MutL, C-terminal domain, regulatory subdomain"/>
    <property type="match status" value="1"/>
</dbReference>
<dbReference type="PROSITE" id="PS00058">
    <property type="entry name" value="DNA_MISMATCH_REPAIR_1"/>
    <property type="match status" value="1"/>
</dbReference>
<dbReference type="SMART" id="SM00853">
    <property type="entry name" value="MutL_C"/>
    <property type="match status" value="1"/>
</dbReference>
<keyword evidence="3 4" id="KW-0234">DNA repair</keyword>
<dbReference type="GO" id="GO:0006298">
    <property type="term" value="P:mismatch repair"/>
    <property type="evidence" value="ECO:0007669"/>
    <property type="project" value="UniProtKB-UniRule"/>
</dbReference>
<dbReference type="InterPro" id="IPR013507">
    <property type="entry name" value="DNA_mismatch_S5_2-like"/>
</dbReference>
<dbReference type="Gene3D" id="3.30.1540.20">
    <property type="entry name" value="MutL, C-terminal domain, dimerisation subdomain"/>
    <property type="match status" value="1"/>
</dbReference>
<dbReference type="GO" id="GO:0140664">
    <property type="term" value="F:ATP-dependent DNA damage sensor activity"/>
    <property type="evidence" value="ECO:0007669"/>
    <property type="project" value="InterPro"/>
</dbReference>
<dbReference type="GO" id="GO:0005524">
    <property type="term" value="F:ATP binding"/>
    <property type="evidence" value="ECO:0007669"/>
    <property type="project" value="InterPro"/>
</dbReference>
<dbReference type="SMART" id="SM01340">
    <property type="entry name" value="DNA_mis_repair"/>
    <property type="match status" value="1"/>
</dbReference>
<feature type="domain" description="MutL C-terminal dimerisation" evidence="6">
    <location>
        <begin position="545"/>
        <end position="687"/>
    </location>
</feature>
<feature type="region of interest" description="Disordered" evidence="5">
    <location>
        <begin position="393"/>
        <end position="454"/>
    </location>
</feature>
<evidence type="ECO:0000256" key="5">
    <source>
        <dbReference type="SAM" id="MobiDB-lite"/>
    </source>
</evidence>
<dbReference type="InterPro" id="IPR020667">
    <property type="entry name" value="DNA_mismatch_repair_MutL"/>
</dbReference>
<dbReference type="NCBIfam" id="TIGR00585">
    <property type="entry name" value="mutl"/>
    <property type="match status" value="1"/>
</dbReference>
<dbReference type="RefSeq" id="WP_005348032.1">
    <property type="nucleotide sequence ID" value="NZ_CAUBTG010000090.1"/>
</dbReference>
<keyword evidence="9" id="KW-0378">Hydrolase</keyword>
<feature type="compositionally biased region" description="Polar residues" evidence="5">
    <location>
        <begin position="397"/>
        <end position="411"/>
    </location>
</feature>
<evidence type="ECO:0000313" key="11">
    <source>
        <dbReference type="Proteomes" id="UP000283497"/>
    </source>
</evidence>
<evidence type="ECO:0000313" key="8">
    <source>
        <dbReference type="EMBL" id="CUM92745.1"/>
    </source>
</evidence>
<dbReference type="Proteomes" id="UP000095390">
    <property type="component" value="Unassembled WGS sequence"/>
</dbReference>
<dbReference type="Pfam" id="PF08676">
    <property type="entry name" value="MutL_C"/>
    <property type="match status" value="1"/>
</dbReference>
<gene>
    <name evidence="4 8" type="primary">mutL</name>
    <name evidence="9" type="ORF">DW068_05020</name>
    <name evidence="8" type="ORF">ERS852578_01134</name>
</gene>
<dbReference type="EMBL" id="CYYC01000010">
    <property type="protein sequence ID" value="CUM92745.1"/>
    <property type="molecule type" value="Genomic_DNA"/>
</dbReference>
<comment type="similarity">
    <text evidence="1 4">Belongs to the DNA mismatch repair MutL/HexB family.</text>
</comment>
<evidence type="ECO:0000313" key="10">
    <source>
        <dbReference type="Proteomes" id="UP000095390"/>
    </source>
</evidence>
<dbReference type="Gene3D" id="3.30.565.10">
    <property type="entry name" value="Histidine kinase-like ATPase, C-terminal domain"/>
    <property type="match status" value="1"/>
</dbReference>
<sequence length="731" mass="82238">MPEIRVLDQSTINQIAAGEVVERPSSIVKELVENAVDANSTAVTVEIKGGGIDFIRITDNGCGIEKEQVRKAFLPHATSKIRSASDLETVVSLGFRGEALSSIASVAKVELVTKTDEGISGIRYVIEGGEEKSYDEIGCPEGTTFIIRNLFFNTPARRKFLKSKMTEAGYVESFIQRLALSHPDISFKFICDNKNKISTSGNGNLKDVIYNIFGRDVAMNLLPVKGNENGILVDGYIGKPVISRGNRNYENYFVNGRYLKNNIISKAIEEGYKGHAMVHKFPFTALMISMDPHCFDANVHPAKMEMRFRNAEELYSSVMSAVRSSFVKKELIPKVGIGNDKKEKESVKKIPEPFERKRRAIEERFSSLSQEKIREIEKRKEQGDAAEQRVSVLAKNSMENNVRDSVQGNDGNNAQNPIQNPAQNTTGNMSGSVNGYSGVHGENSENATEISNRRSSIEERIARLHVGENNAIKKEIDDVIPKSMDESTAKAEEYSESDDRQIKQDKKPSGQKELLKEADTYGKGTQMSFADVPLLSEEARPKHRIIGQVFRTYWLVEFDEKLFFVDQHAAHEKVMYEKLKKDLENNTIVQQMVAPPVILTFSIKEQQKFKICEESFKKLGFLIEEFGGNEYCIRGVPANLLGIDPQELFIEIFDQIEENSGKMNLEMITDRLATMACKAAVKGNTAMSYQEMDALMDQLMKLDNPYQCPHGRPTIISMTKYELEKKFKRVQ</sequence>
<keyword evidence="9" id="KW-0540">Nuclease</keyword>
<dbReference type="InterPro" id="IPR014790">
    <property type="entry name" value="MutL_C"/>
</dbReference>
<dbReference type="GO" id="GO:0030983">
    <property type="term" value="F:mismatched DNA binding"/>
    <property type="evidence" value="ECO:0007669"/>
    <property type="project" value="InterPro"/>
</dbReference>
<dbReference type="CDD" id="cd16926">
    <property type="entry name" value="HATPase_MutL-MLH-PMS-like"/>
    <property type="match status" value="1"/>
</dbReference>
<feature type="compositionally biased region" description="Polar residues" evidence="5">
    <location>
        <begin position="425"/>
        <end position="435"/>
    </location>
</feature>
<dbReference type="AlphaFoldDB" id="A0A173ST05"/>
<dbReference type="SUPFAM" id="SSF54211">
    <property type="entry name" value="Ribosomal protein S5 domain 2-like"/>
    <property type="match status" value="1"/>
</dbReference>
<dbReference type="Pfam" id="PF13589">
    <property type="entry name" value="HATPase_c_3"/>
    <property type="match status" value="1"/>
</dbReference>
<keyword evidence="9" id="KW-0255">Endonuclease</keyword>
<dbReference type="Gene3D" id="3.30.230.10">
    <property type="match status" value="1"/>
</dbReference>
<dbReference type="PANTHER" id="PTHR10073:SF12">
    <property type="entry name" value="DNA MISMATCH REPAIR PROTEIN MLH1"/>
    <property type="match status" value="1"/>
</dbReference>
<protein>
    <recommendedName>
        <fullName evidence="4">DNA mismatch repair protein MutL</fullName>
    </recommendedName>
</protein>
<dbReference type="InterPro" id="IPR014721">
    <property type="entry name" value="Ribsml_uS5_D2-typ_fold_subgr"/>
</dbReference>
<dbReference type="GO" id="GO:0004519">
    <property type="term" value="F:endonuclease activity"/>
    <property type="evidence" value="ECO:0007669"/>
    <property type="project" value="UniProtKB-KW"/>
</dbReference>
<feature type="region of interest" description="Disordered" evidence="5">
    <location>
        <begin position="477"/>
        <end position="518"/>
    </location>
</feature>
<dbReference type="Proteomes" id="UP000283497">
    <property type="component" value="Unassembled WGS sequence"/>
</dbReference>
<dbReference type="InterPro" id="IPR042120">
    <property type="entry name" value="MutL_C_dimsub"/>
</dbReference>
<dbReference type="InterPro" id="IPR036890">
    <property type="entry name" value="HATPase_C_sf"/>
</dbReference>
<accession>A0A173ST05</accession>